<dbReference type="AlphaFoldDB" id="A0A6J7CM72"/>
<reference evidence="2" key="1">
    <citation type="submission" date="2020-05" db="EMBL/GenBank/DDBJ databases">
        <authorList>
            <person name="Chiriac C."/>
            <person name="Salcher M."/>
            <person name="Ghai R."/>
            <person name="Kavagutti S V."/>
        </authorList>
    </citation>
    <scope>NUCLEOTIDE SEQUENCE</scope>
</reference>
<keyword evidence="1" id="KW-0472">Membrane</keyword>
<accession>A0A6J7CM72</accession>
<evidence type="ECO:0000313" key="2">
    <source>
        <dbReference type="EMBL" id="CAB4858916.1"/>
    </source>
</evidence>
<gene>
    <name evidence="2" type="ORF">UFOPK3389_00139</name>
</gene>
<sequence length="123" mass="12483">MDLAGNTGPNADTSFAVTVPEPAGSAAAPVISSGPKLPRILVEPAREQLSEVTLETLPAQDSEVTQAPTQRRQAAQSVITASTTADPVNSSLGWSVGLAIAGVLLLAAGLSLRRRGISDLLVG</sequence>
<keyword evidence="1" id="KW-0812">Transmembrane</keyword>
<dbReference type="EMBL" id="CAFBLL010000011">
    <property type="protein sequence ID" value="CAB4858916.1"/>
    <property type="molecule type" value="Genomic_DNA"/>
</dbReference>
<name>A0A6J7CM72_9ZZZZ</name>
<feature type="transmembrane region" description="Helical" evidence="1">
    <location>
        <begin position="92"/>
        <end position="112"/>
    </location>
</feature>
<organism evidence="2">
    <name type="scientific">freshwater metagenome</name>
    <dbReference type="NCBI Taxonomy" id="449393"/>
    <lineage>
        <taxon>unclassified sequences</taxon>
        <taxon>metagenomes</taxon>
        <taxon>ecological metagenomes</taxon>
    </lineage>
</organism>
<proteinExistence type="predicted"/>
<keyword evidence="1" id="KW-1133">Transmembrane helix</keyword>
<protein>
    <submittedName>
        <fullName evidence="2">Unannotated protein</fullName>
    </submittedName>
</protein>
<evidence type="ECO:0000256" key="1">
    <source>
        <dbReference type="SAM" id="Phobius"/>
    </source>
</evidence>